<dbReference type="GO" id="GO:0002376">
    <property type="term" value="P:immune system process"/>
    <property type="evidence" value="ECO:0007669"/>
    <property type="project" value="UniProtKB-KW"/>
</dbReference>
<keyword evidence="4" id="KW-0391">Immunity</keyword>
<proteinExistence type="predicted"/>
<dbReference type="PANTHER" id="PTHR19433">
    <property type="entry name" value="T-CELL RECEPTOR ALPHA CHAIN V REGION-RELATED"/>
    <property type="match status" value="1"/>
</dbReference>
<keyword evidence="6" id="KW-1015">Disulfide bond</keyword>
<keyword evidence="5 9" id="KW-0472">Membrane</keyword>
<comment type="caution">
    <text evidence="11">The sequence shown here is derived from an EMBL/GenBank/DDBJ whole genome shotgun (WGS) entry which is preliminary data.</text>
</comment>
<dbReference type="GO" id="GO:0009617">
    <property type="term" value="P:response to bacterium"/>
    <property type="evidence" value="ECO:0007669"/>
    <property type="project" value="TreeGrafter"/>
</dbReference>
<evidence type="ECO:0000256" key="1">
    <source>
        <dbReference type="ARBA" id="ARBA00004236"/>
    </source>
</evidence>
<feature type="region of interest" description="Disordered" evidence="8">
    <location>
        <begin position="137"/>
        <end position="159"/>
    </location>
</feature>
<gene>
    <name evidence="11" type="ORF">JZ751_017547</name>
</gene>
<evidence type="ECO:0000313" key="11">
    <source>
        <dbReference type="EMBL" id="KAG9352971.1"/>
    </source>
</evidence>
<keyword evidence="3" id="KW-0732">Signal</keyword>
<dbReference type="CDD" id="cd00099">
    <property type="entry name" value="IgV"/>
    <property type="match status" value="1"/>
</dbReference>
<dbReference type="InterPro" id="IPR013783">
    <property type="entry name" value="Ig-like_fold"/>
</dbReference>
<evidence type="ECO:0000256" key="4">
    <source>
        <dbReference type="ARBA" id="ARBA00022859"/>
    </source>
</evidence>
<evidence type="ECO:0000256" key="8">
    <source>
        <dbReference type="SAM" id="MobiDB-lite"/>
    </source>
</evidence>
<keyword evidence="9" id="KW-1133">Transmembrane helix</keyword>
<keyword evidence="9" id="KW-0812">Transmembrane</keyword>
<dbReference type="OrthoDB" id="10010359at2759"/>
<evidence type="ECO:0000256" key="7">
    <source>
        <dbReference type="ARBA" id="ARBA00023180"/>
    </source>
</evidence>
<accession>A0A8T2PME9</accession>
<dbReference type="SMART" id="SM00409">
    <property type="entry name" value="IG"/>
    <property type="match status" value="1"/>
</dbReference>
<reference evidence="11" key="1">
    <citation type="thesis" date="2021" institute="BYU ScholarsArchive" country="Provo, UT, USA">
        <title>Applications of and Algorithms for Genome Assembly and Genomic Analyses with an Emphasis on Marine Teleosts.</title>
        <authorList>
            <person name="Pickett B.D."/>
        </authorList>
    </citation>
    <scope>NUCLEOTIDE SEQUENCE</scope>
    <source>
        <strain evidence="11">HI-2016</strain>
    </source>
</reference>
<keyword evidence="2" id="KW-1003">Cell membrane</keyword>
<organism evidence="11 12">
    <name type="scientific">Albula glossodonta</name>
    <name type="common">roundjaw bonefish</name>
    <dbReference type="NCBI Taxonomy" id="121402"/>
    <lineage>
        <taxon>Eukaryota</taxon>
        <taxon>Metazoa</taxon>
        <taxon>Chordata</taxon>
        <taxon>Craniata</taxon>
        <taxon>Vertebrata</taxon>
        <taxon>Euteleostomi</taxon>
        <taxon>Actinopterygii</taxon>
        <taxon>Neopterygii</taxon>
        <taxon>Teleostei</taxon>
        <taxon>Albuliformes</taxon>
        <taxon>Albulidae</taxon>
        <taxon>Albula</taxon>
    </lineage>
</organism>
<dbReference type="SUPFAM" id="SSF48726">
    <property type="entry name" value="Immunoglobulin"/>
    <property type="match status" value="1"/>
</dbReference>
<dbReference type="GO" id="GO:0005886">
    <property type="term" value="C:plasma membrane"/>
    <property type="evidence" value="ECO:0007669"/>
    <property type="project" value="UniProtKB-SubCell"/>
</dbReference>
<dbReference type="InterPro" id="IPR003599">
    <property type="entry name" value="Ig_sub"/>
</dbReference>
<evidence type="ECO:0000256" key="3">
    <source>
        <dbReference type="ARBA" id="ARBA00022729"/>
    </source>
</evidence>
<comment type="subcellular location">
    <subcellularLocation>
        <location evidence="1">Cell membrane</location>
    </subcellularLocation>
</comment>
<dbReference type="Pfam" id="PF07686">
    <property type="entry name" value="V-set"/>
    <property type="match status" value="1"/>
</dbReference>
<evidence type="ECO:0000313" key="12">
    <source>
        <dbReference type="Proteomes" id="UP000824540"/>
    </source>
</evidence>
<dbReference type="AlphaFoldDB" id="A0A8T2PME9"/>
<evidence type="ECO:0000256" key="6">
    <source>
        <dbReference type="ARBA" id="ARBA00023157"/>
    </source>
</evidence>
<dbReference type="PANTHER" id="PTHR19433:SF111">
    <property type="entry name" value="T CELL RECEPTOR ALPHA VARIABLE 4"/>
    <property type="match status" value="1"/>
</dbReference>
<dbReference type="InterPro" id="IPR036179">
    <property type="entry name" value="Ig-like_dom_sf"/>
</dbReference>
<dbReference type="Gene3D" id="2.60.40.10">
    <property type="entry name" value="Immunoglobulins"/>
    <property type="match status" value="1"/>
</dbReference>
<keyword evidence="7" id="KW-0325">Glycoprotein</keyword>
<feature type="domain" description="Immunoglobulin" evidence="10">
    <location>
        <begin position="24"/>
        <end position="132"/>
    </location>
</feature>
<keyword evidence="12" id="KW-1185">Reference proteome</keyword>
<name>A0A8T2PME9_9TELE</name>
<evidence type="ECO:0000259" key="10">
    <source>
        <dbReference type="SMART" id="SM00409"/>
    </source>
</evidence>
<dbReference type="EMBL" id="JAFBMS010000004">
    <property type="protein sequence ID" value="KAG9352971.1"/>
    <property type="molecule type" value="Genomic_DNA"/>
</dbReference>
<dbReference type="Proteomes" id="UP000824540">
    <property type="component" value="Unassembled WGS sequence"/>
</dbReference>
<feature type="transmembrane region" description="Helical" evidence="9">
    <location>
        <begin position="173"/>
        <end position="195"/>
    </location>
</feature>
<evidence type="ECO:0000256" key="2">
    <source>
        <dbReference type="ARBA" id="ARBA00022475"/>
    </source>
</evidence>
<dbReference type="InterPro" id="IPR013106">
    <property type="entry name" value="Ig_V-set"/>
</dbReference>
<protein>
    <recommendedName>
        <fullName evidence="10">Immunoglobulin domain-containing protein</fullName>
    </recommendedName>
</protein>
<sequence length="213" mass="23711">MDRIYTALIMIQLSSSQEILTEATIFREVRIGDTITLHCSVRHNKQTVWYGQRCDEVPFIIMSGQINESSGKAATKYFKGFDHRFSTQLLQSNSTFSLKIEKINTSDLGLYYCTSDAGVPLRTGEGIKLILAEEPIPSSTTSSSSTAFTASPGPTTATAGPEAGLRVQIQCDWTLSAVLCFVCAVVGVLLSCVWFRWKRYRKGKSFEFQKHDQ</sequence>
<evidence type="ECO:0000256" key="9">
    <source>
        <dbReference type="SAM" id="Phobius"/>
    </source>
</evidence>
<evidence type="ECO:0000256" key="5">
    <source>
        <dbReference type="ARBA" id="ARBA00023136"/>
    </source>
</evidence>
<dbReference type="InterPro" id="IPR052051">
    <property type="entry name" value="TCR_complex_component"/>
</dbReference>